<dbReference type="OrthoDB" id="3880401at2759"/>
<evidence type="ECO:0000313" key="1">
    <source>
        <dbReference type="EMBL" id="RHZ53268.1"/>
    </source>
</evidence>
<dbReference type="EMBL" id="NKHU02000125">
    <property type="protein sequence ID" value="RHZ53268.1"/>
    <property type="molecule type" value="Genomic_DNA"/>
</dbReference>
<dbReference type="VEuPathDB" id="FungiDB:CDV56_107036"/>
<evidence type="ECO:0000313" key="2">
    <source>
        <dbReference type="Proteomes" id="UP000215305"/>
    </source>
</evidence>
<organism evidence="1 2">
    <name type="scientific">Aspergillus thermomutatus</name>
    <name type="common">Neosartorya pseudofischeri</name>
    <dbReference type="NCBI Taxonomy" id="41047"/>
    <lineage>
        <taxon>Eukaryota</taxon>
        <taxon>Fungi</taxon>
        <taxon>Dikarya</taxon>
        <taxon>Ascomycota</taxon>
        <taxon>Pezizomycotina</taxon>
        <taxon>Eurotiomycetes</taxon>
        <taxon>Eurotiomycetidae</taxon>
        <taxon>Eurotiales</taxon>
        <taxon>Aspergillaceae</taxon>
        <taxon>Aspergillus</taxon>
        <taxon>Aspergillus subgen. Fumigati</taxon>
    </lineage>
</organism>
<dbReference type="Proteomes" id="UP000215305">
    <property type="component" value="Unassembled WGS sequence"/>
</dbReference>
<dbReference type="GeneID" id="38129010"/>
<comment type="caution">
    <text evidence="1">The sequence shown here is derived from an EMBL/GenBank/DDBJ whole genome shotgun (WGS) entry which is preliminary data.</text>
</comment>
<reference evidence="1" key="1">
    <citation type="submission" date="2018-08" db="EMBL/GenBank/DDBJ databases">
        <title>Draft genome sequence of azole-resistant Aspergillus thermomutatus (Neosartorya pseudofischeri) strain HMR AF 39, isolated from a human nasal aspirate.</title>
        <authorList>
            <person name="Parent-Michaud M."/>
            <person name="Dufresne P.J."/>
            <person name="Fournier E."/>
            <person name="Martineau C."/>
            <person name="Moreira S."/>
            <person name="Perkins V."/>
            <person name="De Repentigny L."/>
            <person name="Dufresne S.F."/>
        </authorList>
    </citation>
    <scope>NUCLEOTIDE SEQUENCE [LARGE SCALE GENOMIC DNA]</scope>
    <source>
        <strain evidence="1">HMR AF 39</strain>
    </source>
</reference>
<sequence length="222" mass="24862">MEEQLYHILMVTSHIKKNPSNIVEKIRAPGTYTSLQAAKEAAHRCLFDAGYEREWFKTYETKAAVLEASNLPERTGLAVYAVAEDGTEFRVHIIPTPRDPKLVADVVDGRVKSSLYYVVQANVEYDADEGSRVKDINIEGVFRTYQAARDLASSVLLSKEDDITRESFAEYTEAAPDEKDCGYGENVVVRAVSDYGTNYLISVIKDQELESVHLTEAAMKIL</sequence>
<accession>A0A397GUB9</accession>
<proteinExistence type="predicted"/>
<dbReference type="RefSeq" id="XP_026613578.1">
    <property type="nucleotide sequence ID" value="XM_026760655.1"/>
</dbReference>
<dbReference type="AlphaFoldDB" id="A0A397GUB9"/>
<keyword evidence="2" id="KW-1185">Reference proteome</keyword>
<gene>
    <name evidence="1" type="ORF">CDV56_107036</name>
</gene>
<name>A0A397GUB9_ASPTH</name>
<protein>
    <submittedName>
        <fullName evidence="1">Uncharacterized protein</fullName>
    </submittedName>
</protein>